<dbReference type="Proteomes" id="UP000823388">
    <property type="component" value="Chromosome 6N"/>
</dbReference>
<organism evidence="1 2">
    <name type="scientific">Panicum virgatum</name>
    <name type="common">Blackwell switchgrass</name>
    <dbReference type="NCBI Taxonomy" id="38727"/>
    <lineage>
        <taxon>Eukaryota</taxon>
        <taxon>Viridiplantae</taxon>
        <taxon>Streptophyta</taxon>
        <taxon>Embryophyta</taxon>
        <taxon>Tracheophyta</taxon>
        <taxon>Spermatophyta</taxon>
        <taxon>Magnoliopsida</taxon>
        <taxon>Liliopsida</taxon>
        <taxon>Poales</taxon>
        <taxon>Poaceae</taxon>
        <taxon>PACMAD clade</taxon>
        <taxon>Panicoideae</taxon>
        <taxon>Panicodae</taxon>
        <taxon>Paniceae</taxon>
        <taxon>Panicinae</taxon>
        <taxon>Panicum</taxon>
        <taxon>Panicum sect. Hiantes</taxon>
    </lineage>
</organism>
<gene>
    <name evidence="1" type="ORF">PVAP13_6NG204606</name>
</gene>
<accession>A0A8T0QXW9</accession>
<evidence type="ECO:0000313" key="1">
    <source>
        <dbReference type="EMBL" id="KAG2578097.1"/>
    </source>
</evidence>
<evidence type="ECO:0000313" key="2">
    <source>
        <dbReference type="Proteomes" id="UP000823388"/>
    </source>
</evidence>
<proteinExistence type="predicted"/>
<keyword evidence="2" id="KW-1185">Reference proteome</keyword>
<protein>
    <recommendedName>
        <fullName evidence="3">Ubiquitin-like protease family profile domain-containing protein</fullName>
    </recommendedName>
</protein>
<dbReference type="EMBL" id="CM029048">
    <property type="protein sequence ID" value="KAG2578097.1"/>
    <property type="molecule type" value="Genomic_DNA"/>
</dbReference>
<dbReference type="Gene3D" id="3.40.395.10">
    <property type="entry name" value="Adenoviral Proteinase, Chain A"/>
    <property type="match status" value="1"/>
</dbReference>
<dbReference type="SUPFAM" id="SSF54001">
    <property type="entry name" value="Cysteine proteinases"/>
    <property type="match status" value="1"/>
</dbReference>
<dbReference type="AlphaFoldDB" id="A0A8T0QXW9"/>
<dbReference type="InterPro" id="IPR038765">
    <property type="entry name" value="Papain-like_cys_pep_sf"/>
</dbReference>
<name>A0A8T0QXW9_PANVG</name>
<dbReference type="PANTHER" id="PTHR34835">
    <property type="entry name" value="OS07G0283600 PROTEIN-RELATED"/>
    <property type="match status" value="1"/>
</dbReference>
<evidence type="ECO:0008006" key="3">
    <source>
        <dbReference type="Google" id="ProtNLM"/>
    </source>
</evidence>
<sequence length="656" mass="74498">MEDEVHDRLQFASKSDDVELVESDDDFCESYHNKLKELKRKLELSISHEKKKMKLAEKPKDAFTCFSVMTLSTCFVPNQFAKWVANVVDYKSGDIVVDGKVISLTKESFHYMLGIPIAFVLDKFHKTCIPSVKFFANQLTKKEENLSDEDVFICFIIVALNTFSCPNSSVTPSYKHFGIFSDVGKAKDFYWSGYVLNWLLESIKVFKKAKSSKPNEPTTLGGCLYYLGTYSELDLKSPGCYGFCPIYNSCDTCYSKDLHLVNSASASLSDDPAFMDKFDSASGCKLPVDLKKLICKAIKNHCLNSGLRLDLDQSPEVQVLKEATLFQRVRDMIGRSDEMYNKKFCSTSSFINTPFGSIAPTLHGHCSENSSYPLVSHQYRDPSTGVVKPGTLFHGDYETSKSKIFISASKLRNYKAICNLASSQFSNEDAVSISKVCCTFWSPGESLKLGGLVNSFVISAFCYSLYINPAIAPDLYFPICVNNHWFVFVLDIKDHKFVFLNSLYPKGHEFQEIARDYLVPAFQMYWDKFVQVDMDFDQYEYLYPDVLLQPSDYWKSPRTVLRNIFDLSDIPKNNSQIANDLLFLPGNSRMKNRVIEYNNAGLPFCLTLSGSSKCENVSLFCDEMSVVTEANSIYDGWFWSLMNHRFRHNPPSAGRL</sequence>
<reference evidence="1" key="1">
    <citation type="submission" date="2020-05" db="EMBL/GenBank/DDBJ databases">
        <title>WGS assembly of Panicum virgatum.</title>
        <authorList>
            <person name="Lovell J.T."/>
            <person name="Jenkins J."/>
            <person name="Shu S."/>
            <person name="Juenger T.E."/>
            <person name="Schmutz J."/>
        </authorList>
    </citation>
    <scope>NUCLEOTIDE SEQUENCE</scope>
    <source>
        <strain evidence="1">AP13</strain>
    </source>
</reference>
<comment type="caution">
    <text evidence="1">The sequence shown here is derived from an EMBL/GenBank/DDBJ whole genome shotgun (WGS) entry which is preliminary data.</text>
</comment>
<dbReference type="PANTHER" id="PTHR34835:SF60">
    <property type="entry name" value="OS10G0490300 PROTEIN"/>
    <property type="match status" value="1"/>
</dbReference>